<feature type="transmembrane region" description="Helical" evidence="10">
    <location>
        <begin position="137"/>
        <end position="157"/>
    </location>
</feature>
<dbReference type="InterPro" id="IPR000276">
    <property type="entry name" value="GPCR_Rhodpsn"/>
</dbReference>
<evidence type="ECO:0000259" key="11">
    <source>
        <dbReference type="PROSITE" id="PS50262"/>
    </source>
</evidence>
<keyword evidence="3 10" id="KW-0812">Transmembrane</keyword>
<dbReference type="OrthoDB" id="10071887at2759"/>
<dbReference type="GO" id="GO:0004930">
    <property type="term" value="F:G protein-coupled receptor activity"/>
    <property type="evidence" value="ECO:0007669"/>
    <property type="project" value="UniProtKB-KW"/>
</dbReference>
<feature type="transmembrane region" description="Helical" evidence="10">
    <location>
        <begin position="53"/>
        <end position="74"/>
    </location>
</feature>
<dbReference type="EnsemblMetazoa" id="XM_021048292.2">
    <property type="protein sequence ID" value="XP_020903951.1"/>
    <property type="gene ID" value="LOC110242320"/>
</dbReference>
<dbReference type="RefSeq" id="XP_028515847.1">
    <property type="nucleotide sequence ID" value="XM_028660046.1"/>
</dbReference>
<dbReference type="RefSeq" id="XP_020903954.1">
    <property type="nucleotide sequence ID" value="XM_021048295.2"/>
</dbReference>
<feature type="transmembrane region" description="Helical" evidence="10">
    <location>
        <begin position="94"/>
        <end position="117"/>
    </location>
</feature>
<feature type="transmembrane region" description="Helical" evidence="10">
    <location>
        <begin position="16"/>
        <end position="41"/>
    </location>
</feature>
<dbReference type="EnsemblMetazoa" id="XM_028660046.1">
    <property type="protein sequence ID" value="XP_028515847.1"/>
    <property type="gene ID" value="LOC110242320"/>
</dbReference>
<evidence type="ECO:0000313" key="13">
    <source>
        <dbReference type="Proteomes" id="UP000887567"/>
    </source>
</evidence>
<keyword evidence="6 10" id="KW-0472">Membrane</keyword>
<dbReference type="GeneID" id="110242320"/>
<evidence type="ECO:0000313" key="12">
    <source>
        <dbReference type="EnsemblMetazoa" id="XP_020903950.1"/>
    </source>
</evidence>
<keyword evidence="9" id="KW-0807">Transducer</keyword>
<dbReference type="RefSeq" id="XP_020903953.1">
    <property type="nucleotide sequence ID" value="XM_021048294.2"/>
</dbReference>
<dbReference type="RefSeq" id="XP_020903952.1">
    <property type="nucleotide sequence ID" value="XM_021048293.2"/>
</dbReference>
<dbReference type="PROSITE" id="PS50262">
    <property type="entry name" value="G_PROTEIN_RECEP_F1_2"/>
    <property type="match status" value="1"/>
</dbReference>
<dbReference type="EnsemblMetazoa" id="XM_021048293.2">
    <property type="protein sequence ID" value="XP_020903952.1"/>
    <property type="gene ID" value="LOC110242320"/>
</dbReference>
<dbReference type="PANTHER" id="PTHR24246">
    <property type="entry name" value="OLFACTORY RECEPTOR AND ADENOSINE RECEPTOR"/>
    <property type="match status" value="1"/>
</dbReference>
<dbReference type="EnsemblMetazoa" id="XM_021048294.2">
    <property type="protein sequence ID" value="XP_020903953.1"/>
    <property type="gene ID" value="LOC110242320"/>
</dbReference>
<dbReference type="InterPro" id="IPR017452">
    <property type="entry name" value="GPCR_Rhodpsn_7TM"/>
</dbReference>
<evidence type="ECO:0000256" key="9">
    <source>
        <dbReference type="ARBA" id="ARBA00023224"/>
    </source>
</evidence>
<dbReference type="RefSeq" id="XP_020903955.1">
    <property type="nucleotide sequence ID" value="XM_021048296.2"/>
</dbReference>
<keyword evidence="5" id="KW-0297">G-protein coupled receptor</keyword>
<evidence type="ECO:0000256" key="8">
    <source>
        <dbReference type="ARBA" id="ARBA00023180"/>
    </source>
</evidence>
<feature type="domain" description="G-protein coupled receptors family 1 profile" evidence="11">
    <location>
        <begin position="33"/>
        <end position="271"/>
    </location>
</feature>
<keyword evidence="13" id="KW-1185">Reference proteome</keyword>
<dbReference type="RefSeq" id="XP_020903950.1">
    <property type="nucleotide sequence ID" value="XM_021048291.2"/>
</dbReference>
<sequence length="301" mass="34975">MNNSTVGEVLMPLPEVIAWCIAYVTVDLLIVIGNALTLVVFHTNKRLLRMRANYFLVNLAVADLLVGIIAVPFFTYYLGLSSQRGNEVWGRFPYLVAKVLDIFIGCASIFTLTIIAIERVFSVCFPHVHRGIGRKAYYYMIGSVWILSFLMAVLRFLFMNKLIEFKVFFYFLIVAFSASLIIICISYPVIGIRMKFRFANVDHHRKTNDHDRRLALMLFIVTTVFIFTWLPFHVLNFVSFFCVSCRRIPNELVYIIKLLHYINSCVNPIIYSYLVPEFRRTVLKIFARKNSPRRQYATTLT</sequence>
<evidence type="ECO:0000256" key="3">
    <source>
        <dbReference type="ARBA" id="ARBA00022692"/>
    </source>
</evidence>
<evidence type="ECO:0000256" key="1">
    <source>
        <dbReference type="ARBA" id="ARBA00004651"/>
    </source>
</evidence>
<organism evidence="12 13">
    <name type="scientific">Exaiptasia diaphana</name>
    <name type="common">Tropical sea anemone</name>
    <name type="synonym">Aiptasia pulchella</name>
    <dbReference type="NCBI Taxonomy" id="2652724"/>
    <lineage>
        <taxon>Eukaryota</taxon>
        <taxon>Metazoa</taxon>
        <taxon>Cnidaria</taxon>
        <taxon>Anthozoa</taxon>
        <taxon>Hexacorallia</taxon>
        <taxon>Actiniaria</taxon>
        <taxon>Aiptasiidae</taxon>
        <taxon>Exaiptasia</taxon>
    </lineage>
</organism>
<dbReference type="GO" id="GO:0005886">
    <property type="term" value="C:plasma membrane"/>
    <property type="evidence" value="ECO:0007669"/>
    <property type="project" value="UniProtKB-SubCell"/>
</dbReference>
<comment type="subcellular location">
    <subcellularLocation>
        <location evidence="1">Cell membrane</location>
        <topology evidence="1">Multi-pass membrane protein</topology>
    </subcellularLocation>
</comment>
<keyword evidence="8" id="KW-0325">Glycoprotein</keyword>
<evidence type="ECO:0000256" key="4">
    <source>
        <dbReference type="ARBA" id="ARBA00022989"/>
    </source>
</evidence>
<evidence type="ECO:0000256" key="6">
    <source>
        <dbReference type="ARBA" id="ARBA00023136"/>
    </source>
</evidence>
<dbReference type="Proteomes" id="UP000887567">
    <property type="component" value="Unplaced"/>
</dbReference>
<protein>
    <recommendedName>
        <fullName evidence="11">G-protein coupled receptors family 1 profile domain-containing protein</fullName>
    </recommendedName>
</protein>
<dbReference type="Pfam" id="PF00001">
    <property type="entry name" value="7tm_1"/>
    <property type="match status" value="1"/>
</dbReference>
<evidence type="ECO:0000256" key="10">
    <source>
        <dbReference type="SAM" id="Phobius"/>
    </source>
</evidence>
<feature type="transmembrane region" description="Helical" evidence="10">
    <location>
        <begin position="169"/>
        <end position="192"/>
    </location>
</feature>
<keyword evidence="7" id="KW-0675">Receptor</keyword>
<feature type="transmembrane region" description="Helical" evidence="10">
    <location>
        <begin position="252"/>
        <end position="274"/>
    </location>
</feature>
<evidence type="ECO:0000256" key="5">
    <source>
        <dbReference type="ARBA" id="ARBA00023040"/>
    </source>
</evidence>
<dbReference type="PANTHER" id="PTHR24246:SF27">
    <property type="entry name" value="ADENOSINE RECEPTOR, ISOFORM A"/>
    <property type="match status" value="1"/>
</dbReference>
<dbReference type="Gene3D" id="1.20.1070.10">
    <property type="entry name" value="Rhodopsin 7-helix transmembrane proteins"/>
    <property type="match status" value="1"/>
</dbReference>
<reference evidence="12" key="1">
    <citation type="submission" date="2022-11" db="UniProtKB">
        <authorList>
            <consortium name="EnsemblMetazoa"/>
        </authorList>
    </citation>
    <scope>IDENTIFICATION</scope>
</reference>
<dbReference type="SMART" id="SM01381">
    <property type="entry name" value="7TM_GPCR_Srsx"/>
    <property type="match status" value="1"/>
</dbReference>
<keyword evidence="2" id="KW-1003">Cell membrane</keyword>
<dbReference type="EnsemblMetazoa" id="XM_021048291.2">
    <property type="protein sequence ID" value="XP_020903950.1"/>
    <property type="gene ID" value="LOC110242320"/>
</dbReference>
<dbReference type="PRINTS" id="PR00237">
    <property type="entry name" value="GPCRRHODOPSN"/>
</dbReference>
<dbReference type="RefSeq" id="XP_020903951.1">
    <property type="nucleotide sequence ID" value="XM_021048292.2"/>
</dbReference>
<keyword evidence="4 10" id="KW-1133">Transmembrane helix</keyword>
<dbReference type="OMA" id="MAWSSAY"/>
<accession>A0A913XG98</accession>
<dbReference type="AlphaFoldDB" id="A0A913XG98"/>
<proteinExistence type="predicted"/>
<evidence type="ECO:0000256" key="7">
    <source>
        <dbReference type="ARBA" id="ARBA00023170"/>
    </source>
</evidence>
<dbReference type="SUPFAM" id="SSF81321">
    <property type="entry name" value="Family A G protein-coupled receptor-like"/>
    <property type="match status" value="1"/>
</dbReference>
<dbReference type="KEGG" id="epa:110242320"/>
<evidence type="ECO:0000256" key="2">
    <source>
        <dbReference type="ARBA" id="ARBA00022475"/>
    </source>
</evidence>
<feature type="transmembrane region" description="Helical" evidence="10">
    <location>
        <begin position="213"/>
        <end position="232"/>
    </location>
</feature>
<name>A0A913XG98_EXADI</name>
<dbReference type="EnsemblMetazoa" id="XM_021048295.2">
    <property type="protein sequence ID" value="XP_020903954.1"/>
    <property type="gene ID" value="LOC110242320"/>
</dbReference>
<dbReference type="EnsemblMetazoa" id="XM_021048296.2">
    <property type="protein sequence ID" value="XP_020903955.1"/>
    <property type="gene ID" value="LOC110242320"/>
</dbReference>